<feature type="compositionally biased region" description="Polar residues" evidence="1">
    <location>
        <begin position="133"/>
        <end position="145"/>
    </location>
</feature>
<feature type="signal peptide" evidence="2">
    <location>
        <begin position="1"/>
        <end position="19"/>
    </location>
</feature>
<feature type="region of interest" description="Disordered" evidence="1">
    <location>
        <begin position="242"/>
        <end position="284"/>
    </location>
</feature>
<evidence type="ECO:0000256" key="2">
    <source>
        <dbReference type="SAM" id="SignalP"/>
    </source>
</evidence>
<feature type="compositionally biased region" description="Low complexity" evidence="1">
    <location>
        <begin position="118"/>
        <end position="132"/>
    </location>
</feature>
<accession>A0ABR2WFU2</accession>
<feature type="region of interest" description="Disordered" evidence="1">
    <location>
        <begin position="112"/>
        <end position="150"/>
    </location>
</feature>
<evidence type="ECO:0000256" key="1">
    <source>
        <dbReference type="SAM" id="MobiDB-lite"/>
    </source>
</evidence>
<sequence>MHFTTSIFAGLTAFGFVSATVDFPYTYESSCVASCNEVAGKVCYADYTQDPNSPHFIESLSCLCDSSNPGHTAFMNSINTCMSNNCWFFNRDPFEDTTEGQMCAWYNKNKVTPKPTESKSTASNASSKSTETQKPTSTSESQPTGTKGAKYFPFKNPNKCVDNCSVEAGKKCWSHYTQDENSPYFVESFSCLCDSNNPGHDDFISDSGACVIEKCGIEAALKASSLETPICNWYNEHKVNTTTTGSSSAAHKSTVATTSSHKLTEVTSDSQKPTKATTESPNFY</sequence>
<dbReference type="EMBL" id="JASJQH010002186">
    <property type="protein sequence ID" value="KAK9760395.1"/>
    <property type="molecule type" value="Genomic_DNA"/>
</dbReference>
<keyword evidence="2" id="KW-0732">Signal</keyword>
<organism evidence="3 4">
    <name type="scientific">Basidiobolus ranarum</name>
    <dbReference type="NCBI Taxonomy" id="34480"/>
    <lineage>
        <taxon>Eukaryota</taxon>
        <taxon>Fungi</taxon>
        <taxon>Fungi incertae sedis</taxon>
        <taxon>Zoopagomycota</taxon>
        <taxon>Entomophthoromycotina</taxon>
        <taxon>Basidiobolomycetes</taxon>
        <taxon>Basidiobolales</taxon>
        <taxon>Basidiobolaceae</taxon>
        <taxon>Basidiobolus</taxon>
    </lineage>
</organism>
<keyword evidence="4" id="KW-1185">Reference proteome</keyword>
<name>A0ABR2WFU2_9FUNG</name>
<gene>
    <name evidence="3" type="ORF">K7432_015619</name>
</gene>
<protein>
    <submittedName>
        <fullName evidence="3">Uncharacterized protein</fullName>
    </submittedName>
</protein>
<feature type="chain" id="PRO_5047207789" evidence="2">
    <location>
        <begin position="20"/>
        <end position="284"/>
    </location>
</feature>
<comment type="caution">
    <text evidence="3">The sequence shown here is derived from an EMBL/GenBank/DDBJ whole genome shotgun (WGS) entry which is preliminary data.</text>
</comment>
<evidence type="ECO:0000313" key="4">
    <source>
        <dbReference type="Proteomes" id="UP001479436"/>
    </source>
</evidence>
<evidence type="ECO:0000313" key="3">
    <source>
        <dbReference type="EMBL" id="KAK9760395.1"/>
    </source>
</evidence>
<reference evidence="3 4" key="1">
    <citation type="submission" date="2023-04" db="EMBL/GenBank/DDBJ databases">
        <title>Genome of Basidiobolus ranarum AG-B5.</title>
        <authorList>
            <person name="Stajich J.E."/>
            <person name="Carter-House D."/>
            <person name="Gryganskyi A."/>
        </authorList>
    </citation>
    <scope>NUCLEOTIDE SEQUENCE [LARGE SCALE GENOMIC DNA]</scope>
    <source>
        <strain evidence="3 4">AG-B5</strain>
    </source>
</reference>
<dbReference type="Proteomes" id="UP001479436">
    <property type="component" value="Unassembled WGS sequence"/>
</dbReference>
<proteinExistence type="predicted"/>